<feature type="region of interest" description="Disordered" evidence="1">
    <location>
        <begin position="192"/>
        <end position="211"/>
    </location>
</feature>
<comment type="caution">
    <text evidence="2">The sequence shown here is derived from an EMBL/GenBank/DDBJ whole genome shotgun (WGS) entry which is preliminary data.</text>
</comment>
<evidence type="ECO:0000313" key="3">
    <source>
        <dbReference type="Proteomes" id="UP000053958"/>
    </source>
</evidence>
<dbReference type="AlphaFoldDB" id="A0A0F4YL26"/>
<name>A0A0F4YL26_RASE3</name>
<dbReference type="GeneID" id="25319521"/>
<evidence type="ECO:0000313" key="2">
    <source>
        <dbReference type="EMBL" id="KKA18805.1"/>
    </source>
</evidence>
<accession>A0A0F4YL26</accession>
<proteinExistence type="predicted"/>
<dbReference type="Proteomes" id="UP000053958">
    <property type="component" value="Unassembled WGS sequence"/>
</dbReference>
<keyword evidence="3" id="KW-1185">Reference proteome</keyword>
<feature type="compositionally biased region" description="Basic and acidic residues" evidence="1">
    <location>
        <begin position="201"/>
        <end position="211"/>
    </location>
</feature>
<reference evidence="2 3" key="1">
    <citation type="submission" date="2015-04" db="EMBL/GenBank/DDBJ databases">
        <authorList>
            <person name="Heijne W.H."/>
            <person name="Fedorova N.D."/>
            <person name="Nierman W.C."/>
            <person name="Vollebregt A.W."/>
            <person name="Zhao Z."/>
            <person name="Wu L."/>
            <person name="Kumar M."/>
            <person name="Stam H."/>
            <person name="van den Berg M.A."/>
            <person name="Pel H.J."/>
        </authorList>
    </citation>
    <scope>NUCLEOTIDE SEQUENCE [LARGE SCALE GENOMIC DNA]</scope>
    <source>
        <strain evidence="2 3">CBS 393.64</strain>
    </source>
</reference>
<dbReference type="RefSeq" id="XP_013325417.1">
    <property type="nucleotide sequence ID" value="XM_013469963.1"/>
</dbReference>
<gene>
    <name evidence="2" type="ORF">T310_7245</name>
</gene>
<sequence>MNLGTLGRLFIPFKARDQSRGTTTRALSPLSFFAPAGQHFHKSSVSNRINLGTSLEEMRKKNLQSHLSTLGTYLCRRWCPTTLAPAYADRSWQFSALLIPAIVGRHFCRLHRARLRPQGAGCMSWRERVRCKFLPGERQLATYDPCDVDAENQQLLIVSEVFLFQMDGTDQGRKTEPVVDFEIMSLLQSNLEASSNSSDTQDYKQDADGERTASVDIIHSHRPVEVVEGT</sequence>
<dbReference type="EMBL" id="LASV01000418">
    <property type="protein sequence ID" value="KKA18805.1"/>
    <property type="molecule type" value="Genomic_DNA"/>
</dbReference>
<evidence type="ECO:0000256" key="1">
    <source>
        <dbReference type="SAM" id="MobiDB-lite"/>
    </source>
</evidence>
<organism evidence="2 3">
    <name type="scientific">Rasamsonia emersonii (strain ATCC 16479 / CBS 393.64 / IMI 116815)</name>
    <dbReference type="NCBI Taxonomy" id="1408163"/>
    <lineage>
        <taxon>Eukaryota</taxon>
        <taxon>Fungi</taxon>
        <taxon>Dikarya</taxon>
        <taxon>Ascomycota</taxon>
        <taxon>Pezizomycotina</taxon>
        <taxon>Eurotiomycetes</taxon>
        <taxon>Eurotiomycetidae</taxon>
        <taxon>Eurotiales</taxon>
        <taxon>Trichocomaceae</taxon>
        <taxon>Rasamsonia</taxon>
    </lineage>
</organism>
<protein>
    <submittedName>
        <fullName evidence="2">Uncharacterized protein</fullName>
    </submittedName>
</protein>